<organism evidence="5">
    <name type="scientific">marine metagenome</name>
    <dbReference type="NCBI Taxonomy" id="408172"/>
    <lineage>
        <taxon>unclassified sequences</taxon>
        <taxon>metagenomes</taxon>
        <taxon>ecological metagenomes</taxon>
    </lineage>
</organism>
<dbReference type="SUPFAM" id="SSF53067">
    <property type="entry name" value="Actin-like ATPase domain"/>
    <property type="match status" value="1"/>
</dbReference>
<keyword evidence="2" id="KW-0808">Transferase</keyword>
<dbReference type="Pfam" id="PF02782">
    <property type="entry name" value="FGGY_C"/>
    <property type="match status" value="1"/>
</dbReference>
<dbReference type="GO" id="GO:0004370">
    <property type="term" value="F:glycerol kinase activity"/>
    <property type="evidence" value="ECO:0007669"/>
    <property type="project" value="TreeGrafter"/>
</dbReference>
<dbReference type="PANTHER" id="PTHR10196:SF93">
    <property type="entry name" value="L-RHAMNULOKINASE"/>
    <property type="match status" value="1"/>
</dbReference>
<name>A0A383C4Z4_9ZZZZ</name>
<evidence type="ECO:0000259" key="4">
    <source>
        <dbReference type="Pfam" id="PF02782"/>
    </source>
</evidence>
<comment type="similarity">
    <text evidence="1">Belongs to the FGGY kinase family.</text>
</comment>
<feature type="domain" description="Carbohydrate kinase FGGY C-terminal" evidence="4">
    <location>
        <begin position="1"/>
        <end position="187"/>
    </location>
</feature>
<dbReference type="EMBL" id="UINC01206027">
    <property type="protein sequence ID" value="SVE27467.1"/>
    <property type="molecule type" value="Genomic_DNA"/>
</dbReference>
<evidence type="ECO:0000256" key="2">
    <source>
        <dbReference type="ARBA" id="ARBA00022679"/>
    </source>
</evidence>
<dbReference type="GO" id="GO:0019301">
    <property type="term" value="P:rhamnose catabolic process"/>
    <property type="evidence" value="ECO:0007669"/>
    <property type="project" value="TreeGrafter"/>
</dbReference>
<evidence type="ECO:0000313" key="5">
    <source>
        <dbReference type="EMBL" id="SVE27467.1"/>
    </source>
</evidence>
<feature type="non-terminal residue" evidence="5">
    <location>
        <position position="1"/>
    </location>
</feature>
<protein>
    <recommendedName>
        <fullName evidence="4">Carbohydrate kinase FGGY C-terminal domain-containing protein</fullName>
    </recommendedName>
</protein>
<dbReference type="InterPro" id="IPR018485">
    <property type="entry name" value="FGGY_C"/>
</dbReference>
<dbReference type="Gene3D" id="3.30.420.40">
    <property type="match status" value="1"/>
</dbReference>
<dbReference type="GO" id="GO:0006071">
    <property type="term" value="P:glycerol metabolic process"/>
    <property type="evidence" value="ECO:0007669"/>
    <property type="project" value="TreeGrafter"/>
</dbReference>
<gene>
    <name evidence="5" type="ORF">METZ01_LOCUS480321</name>
</gene>
<dbReference type="AlphaFoldDB" id="A0A383C4Z4"/>
<keyword evidence="3" id="KW-0418">Kinase</keyword>
<evidence type="ECO:0000256" key="3">
    <source>
        <dbReference type="ARBA" id="ARBA00022777"/>
    </source>
</evidence>
<dbReference type="GO" id="GO:0005829">
    <property type="term" value="C:cytosol"/>
    <property type="evidence" value="ECO:0007669"/>
    <property type="project" value="TreeGrafter"/>
</dbReference>
<dbReference type="InterPro" id="IPR043129">
    <property type="entry name" value="ATPase_NBD"/>
</dbReference>
<proteinExistence type="inferred from homology"/>
<evidence type="ECO:0000256" key="1">
    <source>
        <dbReference type="ARBA" id="ARBA00009156"/>
    </source>
</evidence>
<dbReference type="PANTHER" id="PTHR10196">
    <property type="entry name" value="SUGAR KINASE"/>
    <property type="match status" value="1"/>
</dbReference>
<sequence>GTWSLMGIEVEEPIITKHALDLNFTNEGGVNNTFRFLKNIMGLWLIQECRRTWSRSGQQMSYDEISQIAAQAEPFKALIDPDHHLFLASGDMPKRIVDFCKQTNQNLPLTKGEIVRSALESLALKYRWVLEKLEFVKGEAIDTIHIIGGGAQNKLLCQFTADATKRQVIAGPVEATSIGNLLVQMASCGAIGSITEGREIIAESSELIYFEPTDNAQWDQVYDRFLEIANLP</sequence>
<accession>A0A383C4Z4</accession>
<reference evidence="5" key="1">
    <citation type="submission" date="2018-05" db="EMBL/GenBank/DDBJ databases">
        <authorList>
            <person name="Lanie J.A."/>
            <person name="Ng W.-L."/>
            <person name="Kazmierczak K.M."/>
            <person name="Andrzejewski T.M."/>
            <person name="Davidsen T.M."/>
            <person name="Wayne K.J."/>
            <person name="Tettelin H."/>
            <person name="Glass J.I."/>
            <person name="Rusch D."/>
            <person name="Podicherti R."/>
            <person name="Tsui H.-C.T."/>
            <person name="Winkler M.E."/>
        </authorList>
    </citation>
    <scope>NUCLEOTIDE SEQUENCE</scope>
</reference>